<proteinExistence type="predicted"/>
<protein>
    <submittedName>
        <fullName evidence="1">Uncharacterized protein</fullName>
    </submittedName>
</protein>
<dbReference type="OrthoDB" id="420169at2759"/>
<reference evidence="1 2" key="1">
    <citation type="journal article" date="2014" name="Genome Biol. Evol.">
        <title>The genome of the myxosporean Thelohanellus kitauei shows adaptations to nutrient acquisition within its fish host.</title>
        <authorList>
            <person name="Yang Y."/>
            <person name="Xiong J."/>
            <person name="Zhou Z."/>
            <person name="Huo F."/>
            <person name="Miao W."/>
            <person name="Ran C."/>
            <person name="Liu Y."/>
            <person name="Zhang J."/>
            <person name="Feng J."/>
            <person name="Wang M."/>
            <person name="Wang M."/>
            <person name="Wang L."/>
            <person name="Yao B."/>
        </authorList>
    </citation>
    <scope>NUCLEOTIDE SEQUENCE [LARGE SCALE GENOMIC DNA]</scope>
    <source>
        <strain evidence="1">Wuqing</strain>
    </source>
</reference>
<evidence type="ECO:0000313" key="2">
    <source>
        <dbReference type="Proteomes" id="UP000031668"/>
    </source>
</evidence>
<sequence length="107" mass="12419">MIINTLQTSKMEDLLSDNMECFSLHTNHIGLASTYPFKIATRNSSPISSPPYRVPFHLKYEIETQISDMFKFRIIRESNNSWCSPVVMVKKRIILGDFALIFEFLTL</sequence>
<dbReference type="EMBL" id="JWZT01001836">
    <property type="protein sequence ID" value="KII71171.1"/>
    <property type="molecule type" value="Genomic_DNA"/>
</dbReference>
<gene>
    <name evidence="1" type="ORF">RF11_09191</name>
</gene>
<dbReference type="InterPro" id="IPR043502">
    <property type="entry name" value="DNA/RNA_pol_sf"/>
</dbReference>
<evidence type="ECO:0000313" key="1">
    <source>
        <dbReference type="EMBL" id="KII71171.1"/>
    </source>
</evidence>
<organism evidence="1 2">
    <name type="scientific">Thelohanellus kitauei</name>
    <name type="common">Myxosporean</name>
    <dbReference type="NCBI Taxonomy" id="669202"/>
    <lineage>
        <taxon>Eukaryota</taxon>
        <taxon>Metazoa</taxon>
        <taxon>Cnidaria</taxon>
        <taxon>Myxozoa</taxon>
        <taxon>Myxosporea</taxon>
        <taxon>Bivalvulida</taxon>
        <taxon>Platysporina</taxon>
        <taxon>Myxobolidae</taxon>
        <taxon>Thelohanellus</taxon>
    </lineage>
</organism>
<dbReference type="Gene3D" id="3.10.10.10">
    <property type="entry name" value="HIV Type 1 Reverse Transcriptase, subunit A, domain 1"/>
    <property type="match status" value="1"/>
</dbReference>
<accession>A0A0C2MV17</accession>
<dbReference type="AlphaFoldDB" id="A0A0C2MV17"/>
<comment type="caution">
    <text evidence="1">The sequence shown here is derived from an EMBL/GenBank/DDBJ whole genome shotgun (WGS) entry which is preliminary data.</text>
</comment>
<dbReference type="Proteomes" id="UP000031668">
    <property type="component" value="Unassembled WGS sequence"/>
</dbReference>
<name>A0A0C2MV17_THEKT</name>
<dbReference type="SUPFAM" id="SSF56672">
    <property type="entry name" value="DNA/RNA polymerases"/>
    <property type="match status" value="1"/>
</dbReference>
<keyword evidence="2" id="KW-1185">Reference proteome</keyword>